<accession>A0A7Z7LZV5</accession>
<evidence type="ECO:0000313" key="1">
    <source>
        <dbReference type="EMBL" id="STD09497.1"/>
    </source>
</evidence>
<dbReference type="Proteomes" id="UP000254876">
    <property type="component" value="Unassembled WGS sequence"/>
</dbReference>
<name>A0A7Z7LZV5_9FLAO</name>
<evidence type="ECO:0000313" key="3">
    <source>
        <dbReference type="Proteomes" id="UP000254876"/>
    </source>
</evidence>
<protein>
    <submittedName>
        <fullName evidence="2">Uncharacterized protein</fullName>
    </submittedName>
</protein>
<sequence length="33" mass="3880">MLIENIGKITTPPNTVNRKSYFNEKNIDLIVRF</sequence>
<gene>
    <name evidence="1" type="ORF">NCTC10588_03013</name>
    <name evidence="2" type="ORF">NCTC10588_04088</name>
</gene>
<evidence type="ECO:0000313" key="2">
    <source>
        <dbReference type="EMBL" id="STF08872.1"/>
    </source>
</evidence>
<comment type="caution">
    <text evidence="2">The sequence shown here is derived from an EMBL/GenBank/DDBJ whole genome shotgun (WGS) entry which is preliminary data.</text>
</comment>
<proteinExistence type="predicted"/>
<dbReference type="AlphaFoldDB" id="A0A7Z7LZV5"/>
<reference evidence="2 3" key="1">
    <citation type="submission" date="2018-06" db="EMBL/GenBank/DDBJ databases">
        <authorList>
            <consortium name="Pathogen Informatics"/>
            <person name="Doyle S."/>
        </authorList>
    </citation>
    <scope>NUCLEOTIDE SEQUENCE [LARGE SCALE GENOMIC DNA]</scope>
    <source>
        <strain evidence="2 3">NCTC10588</strain>
    </source>
</reference>
<dbReference type="EMBL" id="UFYD01000001">
    <property type="protein sequence ID" value="STD09497.1"/>
    <property type="molecule type" value="Genomic_DNA"/>
</dbReference>
<dbReference type="EMBL" id="UFYD01000003">
    <property type="protein sequence ID" value="STF08872.1"/>
    <property type="molecule type" value="Genomic_DNA"/>
</dbReference>
<organism evidence="2 3">
    <name type="scientific">Elizabethkingia anophelis</name>
    <dbReference type="NCBI Taxonomy" id="1117645"/>
    <lineage>
        <taxon>Bacteria</taxon>
        <taxon>Pseudomonadati</taxon>
        <taxon>Bacteroidota</taxon>
        <taxon>Flavobacteriia</taxon>
        <taxon>Flavobacteriales</taxon>
        <taxon>Weeksellaceae</taxon>
        <taxon>Elizabethkingia</taxon>
    </lineage>
</organism>